<name>A0A914E2I3_9BILA</name>
<evidence type="ECO:0000313" key="2">
    <source>
        <dbReference type="Proteomes" id="UP000887540"/>
    </source>
</evidence>
<sequence>MSYMNTRKIDDNFDEIKHGSNANLIQSPSEAETKSREIWLDNIALFGVVLLIVFFILICIVIAAIGRFG</sequence>
<organism evidence="2 3">
    <name type="scientific">Acrobeloides nanus</name>
    <dbReference type="NCBI Taxonomy" id="290746"/>
    <lineage>
        <taxon>Eukaryota</taxon>
        <taxon>Metazoa</taxon>
        <taxon>Ecdysozoa</taxon>
        <taxon>Nematoda</taxon>
        <taxon>Chromadorea</taxon>
        <taxon>Rhabditida</taxon>
        <taxon>Tylenchina</taxon>
        <taxon>Cephalobomorpha</taxon>
        <taxon>Cephaloboidea</taxon>
        <taxon>Cephalobidae</taxon>
        <taxon>Acrobeloides</taxon>
    </lineage>
</organism>
<feature type="transmembrane region" description="Helical" evidence="1">
    <location>
        <begin position="43"/>
        <end position="66"/>
    </location>
</feature>
<evidence type="ECO:0000313" key="3">
    <source>
        <dbReference type="WBParaSite" id="ACRNAN_scaffold5290.g29199.t1"/>
    </source>
</evidence>
<keyword evidence="2" id="KW-1185">Reference proteome</keyword>
<keyword evidence="1" id="KW-1133">Transmembrane helix</keyword>
<evidence type="ECO:0000256" key="1">
    <source>
        <dbReference type="SAM" id="Phobius"/>
    </source>
</evidence>
<reference evidence="3" key="1">
    <citation type="submission" date="2022-11" db="UniProtKB">
        <authorList>
            <consortium name="WormBaseParasite"/>
        </authorList>
    </citation>
    <scope>IDENTIFICATION</scope>
</reference>
<keyword evidence="1" id="KW-0472">Membrane</keyword>
<dbReference type="WBParaSite" id="ACRNAN_scaffold5290.g29199.t1">
    <property type="protein sequence ID" value="ACRNAN_scaffold5290.g29199.t1"/>
    <property type="gene ID" value="ACRNAN_scaffold5290.g29199"/>
</dbReference>
<proteinExistence type="predicted"/>
<dbReference type="AlphaFoldDB" id="A0A914E2I3"/>
<accession>A0A914E2I3</accession>
<keyword evidence="1" id="KW-0812">Transmembrane</keyword>
<dbReference type="Proteomes" id="UP000887540">
    <property type="component" value="Unplaced"/>
</dbReference>
<protein>
    <submittedName>
        <fullName evidence="3">Uncharacterized protein</fullName>
    </submittedName>
</protein>